<dbReference type="Pfam" id="PF05301">
    <property type="entry name" value="Acetyltransf_16"/>
    <property type="match status" value="1"/>
</dbReference>
<name>A0A6P4J6I5_DROKI</name>
<dbReference type="InterPro" id="IPR038746">
    <property type="entry name" value="Atat"/>
</dbReference>
<dbReference type="Proteomes" id="UP001652661">
    <property type="component" value="Chromosome X"/>
</dbReference>
<accession>A0A6P4J6I5</accession>
<dbReference type="SUPFAM" id="SSF55729">
    <property type="entry name" value="Acyl-CoA N-acyltransferases (Nat)"/>
    <property type="match status" value="1"/>
</dbReference>
<keyword evidence="1 3" id="KW-0808">Transferase</keyword>
<evidence type="ECO:0000256" key="1">
    <source>
        <dbReference type="ARBA" id="ARBA00022679"/>
    </source>
</evidence>
<dbReference type="RefSeq" id="XP_017030128.1">
    <property type="nucleotide sequence ID" value="XM_017174639.2"/>
</dbReference>
<dbReference type="GO" id="GO:0005874">
    <property type="term" value="C:microtubule"/>
    <property type="evidence" value="ECO:0007669"/>
    <property type="project" value="InterPro"/>
</dbReference>
<gene>
    <name evidence="6" type="primary">lky</name>
</gene>
<dbReference type="AlphaFoldDB" id="A0A6P4J6I5"/>
<dbReference type="InterPro" id="IPR016181">
    <property type="entry name" value="Acyl_CoA_acyltransferase"/>
</dbReference>
<sequence length="310" mass="34906">MSSFWPQGTLYQLSEQSHRSIYNKPIGHRSPRKPGNSEVKTMVEFAFDLKPFFPQDAIIRIQPHHLRPAGSGCKLSQILNSMGQFSAFAQGLRQPVTVAGKLSGDQMVYLIADKDSGCLAVTGLLKVGTKNLFLYNEKGVIQRCDRTPAILDFYVHETRQRRGQGKRLFDRMLADQGWKAFQCSVDRPSPNMRAFLGKHYGLVRTIPQVNNFVLYEGFFDDQVTPFPGRVRDVFQGRNGTNQPILNTQNKDIYKHGNARGQMLKQNQNGKLQVVPASTIFVNAPRTSTVADILGVGERINNRSSKNQKYS</sequence>
<dbReference type="GO" id="GO:0048666">
    <property type="term" value="P:neuron development"/>
    <property type="evidence" value="ECO:0007669"/>
    <property type="project" value="UniProtKB-UniRule"/>
</dbReference>
<comment type="similarity">
    <text evidence="3">Belongs to the acetyltransferase ATAT1 family.</text>
</comment>
<comment type="catalytic activity">
    <reaction evidence="3">
        <text>L-lysyl-[alpha-tubulin] + acetyl-CoA = N(6)-acetyl-L-lysyl-[alpha-tubulin] + CoA + H(+)</text>
        <dbReference type="Rhea" id="RHEA:15277"/>
        <dbReference type="Rhea" id="RHEA-COMP:11278"/>
        <dbReference type="Rhea" id="RHEA-COMP:11279"/>
        <dbReference type="ChEBI" id="CHEBI:15378"/>
        <dbReference type="ChEBI" id="CHEBI:29969"/>
        <dbReference type="ChEBI" id="CHEBI:57287"/>
        <dbReference type="ChEBI" id="CHEBI:57288"/>
        <dbReference type="ChEBI" id="CHEBI:61930"/>
        <dbReference type="EC" id="2.3.1.108"/>
    </reaction>
</comment>
<dbReference type="PANTHER" id="PTHR12327">
    <property type="entry name" value="ALPHA-TUBULIN N-ACETYLTRANSFERASE 1"/>
    <property type="match status" value="1"/>
</dbReference>
<keyword evidence="2 3" id="KW-0012">Acyltransferase</keyword>
<keyword evidence="5" id="KW-1185">Reference proteome</keyword>
<dbReference type="OrthoDB" id="447510at2759"/>
<dbReference type="GO" id="GO:0019799">
    <property type="term" value="F:tubulin N-acetyltransferase activity"/>
    <property type="evidence" value="ECO:0007669"/>
    <property type="project" value="UniProtKB-UniRule"/>
</dbReference>
<dbReference type="PANTHER" id="PTHR12327:SF0">
    <property type="entry name" value="ALPHA-TUBULIN N-ACETYLTRANSFERASE 1"/>
    <property type="match status" value="1"/>
</dbReference>
<feature type="site" description="Crucial for catalytic activity" evidence="3">
    <location>
        <position position="90"/>
    </location>
</feature>
<evidence type="ECO:0000259" key="4">
    <source>
        <dbReference type="PROSITE" id="PS51730"/>
    </source>
</evidence>
<dbReference type="PROSITE" id="PS51730">
    <property type="entry name" value="GNAT_ATAT"/>
    <property type="match status" value="1"/>
</dbReference>
<reference evidence="6" key="1">
    <citation type="submission" date="2025-08" db="UniProtKB">
        <authorList>
            <consortium name="RefSeq"/>
        </authorList>
    </citation>
    <scope>IDENTIFICATION</scope>
    <source>
        <strain evidence="6">14028-0561.14</strain>
        <tissue evidence="6">Whole fly</tissue>
    </source>
</reference>
<dbReference type="Gene3D" id="3.40.630.30">
    <property type="match status" value="1"/>
</dbReference>
<dbReference type="InterPro" id="IPR007965">
    <property type="entry name" value="GNAT_ATAT"/>
</dbReference>
<comment type="function">
    <text evidence="3">Specifically acetylates 'Lys-40' in alpha-tubulin on the lumenal side of microtubules. Promotes microtubule destabilization and accelerates microtubule dynamics; this activity may be independent of acetylation activity. Acetylates alpha-tubulin with a slow enzymatic rate, due to a catalytic site that is not optimized for acetyl transfer. Enters the microtubule through each end and diffuses quickly throughout the lumen of microtubules. Acetylates only long/old microtubules because of its slow acetylation rate since it does not have time to act on dynamically unstable microtubules before the enzyme is released.</text>
</comment>
<proteinExistence type="inferred from homology"/>
<dbReference type="GO" id="GO:0070507">
    <property type="term" value="P:regulation of microtubule cytoskeleton organization"/>
    <property type="evidence" value="ECO:0007669"/>
    <property type="project" value="UniProtKB-UniRule"/>
</dbReference>
<dbReference type="EC" id="2.3.1.108" evidence="3"/>
<comment type="caution">
    <text evidence="3">Lacks conserved residue(s) required for the propagation of feature annotation.</text>
</comment>
<organism evidence="5 6">
    <name type="scientific">Drosophila kikkawai</name>
    <name type="common">Fruit fly</name>
    <dbReference type="NCBI Taxonomy" id="30033"/>
    <lineage>
        <taxon>Eukaryota</taxon>
        <taxon>Metazoa</taxon>
        <taxon>Ecdysozoa</taxon>
        <taxon>Arthropoda</taxon>
        <taxon>Hexapoda</taxon>
        <taxon>Insecta</taxon>
        <taxon>Pterygota</taxon>
        <taxon>Neoptera</taxon>
        <taxon>Endopterygota</taxon>
        <taxon>Diptera</taxon>
        <taxon>Brachycera</taxon>
        <taxon>Muscomorpha</taxon>
        <taxon>Ephydroidea</taxon>
        <taxon>Drosophilidae</taxon>
        <taxon>Drosophila</taxon>
        <taxon>Sophophora</taxon>
    </lineage>
</organism>
<evidence type="ECO:0000256" key="3">
    <source>
        <dbReference type="HAMAP-Rule" id="MF_03130"/>
    </source>
</evidence>
<protein>
    <recommendedName>
        <fullName evidence="3">Alpha-tubulin N-acetyltransferase</fullName>
        <shortName evidence="3">Alpha-TAT</shortName>
        <shortName evidence="3">TAT</shortName>
        <ecNumber evidence="3">2.3.1.108</ecNumber>
    </recommendedName>
    <alternativeName>
        <fullName evidence="3">Acetyltransferase mec-17 homolog</fullName>
    </alternativeName>
</protein>
<evidence type="ECO:0000313" key="5">
    <source>
        <dbReference type="Proteomes" id="UP001652661"/>
    </source>
</evidence>
<feature type="binding site" evidence="3">
    <location>
        <begin position="153"/>
        <end position="166"/>
    </location>
    <ligand>
        <name>acetyl-CoA</name>
        <dbReference type="ChEBI" id="CHEBI:57288"/>
    </ligand>
</feature>
<dbReference type="HAMAP" id="MF_03130">
    <property type="entry name" value="mec17"/>
    <property type="match status" value="1"/>
</dbReference>
<feature type="domain" description="N-acetyltransferase" evidence="4">
    <location>
        <begin position="43"/>
        <end position="219"/>
    </location>
</feature>
<evidence type="ECO:0000313" key="6">
    <source>
        <dbReference type="RefSeq" id="XP_017030128.1"/>
    </source>
</evidence>
<evidence type="ECO:0000256" key="2">
    <source>
        <dbReference type="ARBA" id="ARBA00023315"/>
    </source>
</evidence>